<evidence type="ECO:0000313" key="11">
    <source>
        <dbReference type="Proteomes" id="UP000054653"/>
    </source>
</evidence>
<feature type="compositionally biased region" description="Low complexity" evidence="6">
    <location>
        <begin position="173"/>
        <end position="182"/>
    </location>
</feature>
<dbReference type="InterPro" id="IPR011992">
    <property type="entry name" value="EF-hand-dom_pair"/>
</dbReference>
<feature type="domain" description="EF-hand" evidence="9">
    <location>
        <begin position="569"/>
        <end position="604"/>
    </location>
</feature>
<keyword evidence="11" id="KW-1185">Reference proteome</keyword>
<dbReference type="InterPro" id="IPR002048">
    <property type="entry name" value="EF_hand_dom"/>
</dbReference>
<evidence type="ECO:0000256" key="3">
    <source>
        <dbReference type="ARBA" id="ARBA00022833"/>
    </source>
</evidence>
<feature type="non-terminal residue" evidence="10">
    <location>
        <position position="1"/>
    </location>
</feature>
<organism evidence="10 11">
    <name type="scientific">Trichinella britovi</name>
    <name type="common">Parasitic roundworm</name>
    <dbReference type="NCBI Taxonomy" id="45882"/>
    <lineage>
        <taxon>Eukaryota</taxon>
        <taxon>Metazoa</taxon>
        <taxon>Ecdysozoa</taxon>
        <taxon>Nematoda</taxon>
        <taxon>Enoplea</taxon>
        <taxon>Dorylaimia</taxon>
        <taxon>Trichinellida</taxon>
        <taxon>Trichinellidae</taxon>
        <taxon>Trichinella</taxon>
    </lineage>
</organism>
<dbReference type="PANTHER" id="PTHR23113:SF252">
    <property type="entry name" value="RAS GUANYL-RELEASING PROTEIN 3"/>
    <property type="match status" value="1"/>
</dbReference>
<dbReference type="Pfam" id="PF00130">
    <property type="entry name" value="C1_1"/>
    <property type="match status" value="1"/>
</dbReference>
<evidence type="ECO:0000256" key="4">
    <source>
        <dbReference type="ARBA" id="ARBA00022837"/>
    </source>
</evidence>
<dbReference type="CDD" id="cd00155">
    <property type="entry name" value="RasGEF"/>
    <property type="match status" value="1"/>
</dbReference>
<dbReference type="PANTHER" id="PTHR23113">
    <property type="entry name" value="GUANINE NUCLEOTIDE EXCHANGE FACTOR"/>
    <property type="match status" value="1"/>
</dbReference>
<keyword evidence="4" id="KW-0106">Calcium</keyword>
<keyword evidence="2" id="KW-0479">Metal-binding</keyword>
<dbReference type="PROSITE" id="PS50222">
    <property type="entry name" value="EF_HAND_2"/>
    <property type="match status" value="2"/>
</dbReference>
<dbReference type="Gene3D" id="1.10.238.10">
    <property type="entry name" value="EF-hand"/>
    <property type="match status" value="1"/>
</dbReference>
<dbReference type="OrthoDB" id="74314at2759"/>
<feature type="region of interest" description="Disordered" evidence="6">
    <location>
        <begin position="697"/>
        <end position="722"/>
    </location>
</feature>
<dbReference type="STRING" id="45882.A0A0V1CTG4"/>
<gene>
    <name evidence="10" type="primary">RASGRP3</name>
    <name evidence="10" type="ORF">T03_10382</name>
</gene>
<name>A0A0V1CTG4_TRIBR</name>
<dbReference type="CDD" id="cd00029">
    <property type="entry name" value="C1"/>
    <property type="match status" value="1"/>
</dbReference>
<dbReference type="GO" id="GO:0007265">
    <property type="term" value="P:Ras protein signal transduction"/>
    <property type="evidence" value="ECO:0007669"/>
    <property type="project" value="TreeGrafter"/>
</dbReference>
<reference evidence="10 11" key="1">
    <citation type="submission" date="2015-01" db="EMBL/GenBank/DDBJ databases">
        <title>Evolution of Trichinella species and genotypes.</title>
        <authorList>
            <person name="Korhonen P.K."/>
            <person name="Edoardo P."/>
            <person name="Giuseppe L.R."/>
            <person name="Gasser R.B."/>
        </authorList>
    </citation>
    <scope>NUCLEOTIDE SEQUENCE [LARGE SCALE GENOMIC DNA]</scope>
    <source>
        <strain evidence="10">ISS120</strain>
    </source>
</reference>
<dbReference type="PROSITE" id="PS50081">
    <property type="entry name" value="ZF_DAG_PE_2"/>
    <property type="match status" value="1"/>
</dbReference>
<feature type="region of interest" description="Disordered" evidence="6">
    <location>
        <begin position="166"/>
        <end position="186"/>
    </location>
</feature>
<comment type="caution">
    <text evidence="10">The sequence shown here is derived from an EMBL/GenBank/DDBJ whole genome shotgun (WGS) entry which is preliminary data.</text>
</comment>
<dbReference type="InterPro" id="IPR036964">
    <property type="entry name" value="RASGEF_cat_dom_sf"/>
</dbReference>
<dbReference type="GO" id="GO:0005509">
    <property type="term" value="F:calcium ion binding"/>
    <property type="evidence" value="ECO:0007669"/>
    <property type="project" value="InterPro"/>
</dbReference>
<dbReference type="InterPro" id="IPR046349">
    <property type="entry name" value="C1-like_sf"/>
</dbReference>
<evidence type="ECO:0000313" key="10">
    <source>
        <dbReference type="EMBL" id="KRY52519.1"/>
    </source>
</evidence>
<dbReference type="InterPro" id="IPR002219">
    <property type="entry name" value="PKC_DAG/PE"/>
</dbReference>
<dbReference type="Gene3D" id="3.30.60.20">
    <property type="match status" value="1"/>
</dbReference>
<evidence type="ECO:0000256" key="1">
    <source>
        <dbReference type="ARBA" id="ARBA00022658"/>
    </source>
</evidence>
<feature type="domain" description="Phorbol-ester/DAG-type" evidence="8">
    <location>
        <begin position="639"/>
        <end position="689"/>
    </location>
</feature>
<evidence type="ECO:0000256" key="2">
    <source>
        <dbReference type="ARBA" id="ARBA00022723"/>
    </source>
</evidence>
<dbReference type="Proteomes" id="UP000054653">
    <property type="component" value="Unassembled WGS sequence"/>
</dbReference>
<dbReference type="GO" id="GO:0005886">
    <property type="term" value="C:plasma membrane"/>
    <property type="evidence" value="ECO:0007669"/>
    <property type="project" value="TreeGrafter"/>
</dbReference>
<feature type="domain" description="EF-hand" evidence="9">
    <location>
        <begin position="605"/>
        <end position="633"/>
    </location>
</feature>
<dbReference type="InterPro" id="IPR023578">
    <property type="entry name" value="Ras_GEF_dom_sf"/>
</dbReference>
<proteinExistence type="predicted"/>
<dbReference type="SUPFAM" id="SSF57889">
    <property type="entry name" value="Cysteine-rich domain"/>
    <property type="match status" value="1"/>
</dbReference>
<keyword evidence="1 5" id="KW-0344">Guanine-nucleotide releasing factor</keyword>
<evidence type="ECO:0000256" key="5">
    <source>
        <dbReference type="PROSITE-ProRule" id="PRU00168"/>
    </source>
</evidence>
<dbReference type="SMART" id="SM00147">
    <property type="entry name" value="RasGEF"/>
    <property type="match status" value="1"/>
</dbReference>
<dbReference type="SMART" id="SM00109">
    <property type="entry name" value="C1"/>
    <property type="match status" value="1"/>
</dbReference>
<dbReference type="SUPFAM" id="SSF48366">
    <property type="entry name" value="Ras GEF"/>
    <property type="match status" value="1"/>
</dbReference>
<dbReference type="GO" id="GO:0005085">
    <property type="term" value="F:guanyl-nucleotide exchange factor activity"/>
    <property type="evidence" value="ECO:0007669"/>
    <property type="project" value="UniProtKB-KW"/>
</dbReference>
<accession>A0A0V1CTG4</accession>
<dbReference type="InterPro" id="IPR018247">
    <property type="entry name" value="EF_Hand_1_Ca_BS"/>
</dbReference>
<keyword evidence="3" id="KW-0862">Zinc</keyword>
<dbReference type="InterPro" id="IPR008937">
    <property type="entry name" value="Ras-like_GEF"/>
</dbReference>
<feature type="compositionally biased region" description="Polar residues" evidence="6">
    <location>
        <begin position="708"/>
        <end position="722"/>
    </location>
</feature>
<sequence length="851" mass="96925">YSCSIAGCAQWVSIFHAFCPSDFTFSRKNDKKVLFKARGPGFGNALLSGASKGAEQNRSQLEKAGPCFVRRGRPAWRAPALHQPFLLADEADIGRKMPETTVKFDLTDLRLQSRFTTINKLAHDALLRLEMRRRVSISYGTTDCAIVIASADCCFGRSPNRRSIHALKSKRQSTSAEASTASDEAESEMDPLPVALLLIHKWYVTSVELISVISAQITQDISLWPHTCRLIKLWMRLFPEHFRAPDLDEAVEQLKQQMIKIAPPRVKDHFSDLAKLTPHPWSRYSSIKQPLTERISLSFDQWTPENLAVNLTHIEYKLLRRISFEEYKEYATNSQLNAVPALQKSIASFNSISQWVQCMVLSKPLPRERAEVVTKFVNVAKHLKELKNFNTLMAVIGGLTHSSLARLCRTMACVPHETRLELSGFSNLLSSASNFSVYRKVLHMSHGFRIPIIGVHMKDLISLHTAIPDYSPEKMINCQKFSQLACIFTNLILDIQQPHLLSNANENLINTLRVALNIPYNDEEIYFLSLKREPKTLLQVRSSIQPAPVLADWAEGVQNRVEPSVMQKHVNTMVDAVFKHYDLNQDGYISKKEFDLIRSNFPLIDTFNALDVDHDGRISKQEMKLYFLRFRRNNRIDSKHRFREVNILTPTFCYQCKKLVWNILRQELKCEECGIIVHRNCREYLLSSCFRRRNTEPASRHRAFTEPPGSTNSAPTQNSVDDATVSRGNLFSLKRSKRRTQATATSSTHSNLTVDTTADSKVRSFSEGGPNYINMDSMCESIATLASEEVFETDEACEYDKNILCVPSPRIEREGHHHYLLLITALRYDSSSVLLFKALRERHLDKSLGDA</sequence>
<dbReference type="EMBL" id="JYDI01000103">
    <property type="protein sequence ID" value="KRY52519.1"/>
    <property type="molecule type" value="Genomic_DNA"/>
</dbReference>
<protein>
    <submittedName>
        <fullName evidence="10">Ras guanyl-releasing protein 3</fullName>
    </submittedName>
</protein>
<dbReference type="PROSITE" id="PS00479">
    <property type="entry name" value="ZF_DAG_PE_1"/>
    <property type="match status" value="1"/>
</dbReference>
<evidence type="ECO:0000256" key="6">
    <source>
        <dbReference type="SAM" id="MobiDB-lite"/>
    </source>
</evidence>
<dbReference type="Gene3D" id="1.20.870.10">
    <property type="entry name" value="Son of sevenless (SoS) protein Chain: S domain 1"/>
    <property type="match status" value="1"/>
</dbReference>
<dbReference type="Gene3D" id="1.10.840.10">
    <property type="entry name" value="Ras guanine-nucleotide exchange factors catalytic domain"/>
    <property type="match status" value="1"/>
</dbReference>
<evidence type="ECO:0000259" key="8">
    <source>
        <dbReference type="PROSITE" id="PS50081"/>
    </source>
</evidence>
<dbReference type="Pfam" id="PF13499">
    <property type="entry name" value="EF-hand_7"/>
    <property type="match status" value="1"/>
</dbReference>
<dbReference type="PROSITE" id="PS00018">
    <property type="entry name" value="EF_HAND_1"/>
    <property type="match status" value="2"/>
</dbReference>
<dbReference type="SMART" id="SM00054">
    <property type="entry name" value="EFh"/>
    <property type="match status" value="2"/>
</dbReference>
<feature type="domain" description="Ras-GEF" evidence="7">
    <location>
        <begin position="303"/>
        <end position="535"/>
    </location>
</feature>
<feature type="non-terminal residue" evidence="10">
    <location>
        <position position="851"/>
    </location>
</feature>
<dbReference type="CDD" id="cd00051">
    <property type="entry name" value="EFh"/>
    <property type="match status" value="1"/>
</dbReference>
<evidence type="ECO:0000259" key="9">
    <source>
        <dbReference type="PROSITE" id="PS50222"/>
    </source>
</evidence>
<dbReference type="AlphaFoldDB" id="A0A0V1CTG4"/>
<dbReference type="SUPFAM" id="SSF47473">
    <property type="entry name" value="EF-hand"/>
    <property type="match status" value="1"/>
</dbReference>
<dbReference type="PROSITE" id="PS50009">
    <property type="entry name" value="RASGEF_CAT"/>
    <property type="match status" value="1"/>
</dbReference>
<evidence type="ECO:0000259" key="7">
    <source>
        <dbReference type="PROSITE" id="PS50009"/>
    </source>
</evidence>
<dbReference type="InterPro" id="IPR001895">
    <property type="entry name" value="RASGEF_cat_dom"/>
</dbReference>
<dbReference type="Pfam" id="PF00617">
    <property type="entry name" value="RasGEF"/>
    <property type="match status" value="1"/>
</dbReference>